<dbReference type="AlphaFoldDB" id="A0A9Q0MZ71"/>
<evidence type="ECO:0000256" key="4">
    <source>
        <dbReference type="ARBA" id="ARBA00023002"/>
    </source>
</evidence>
<keyword evidence="5" id="KW-0503">Monooxygenase</keyword>
<dbReference type="Proteomes" id="UP001151699">
    <property type="component" value="Chromosome B"/>
</dbReference>
<dbReference type="SUPFAM" id="SSF51905">
    <property type="entry name" value="FAD/NAD(P)-binding domain"/>
    <property type="match status" value="1"/>
</dbReference>
<dbReference type="OrthoDB" id="66881at2759"/>
<evidence type="ECO:0000256" key="2">
    <source>
        <dbReference type="ARBA" id="ARBA00022630"/>
    </source>
</evidence>
<organism evidence="5 6">
    <name type="scientific">Pseudolycoriella hygida</name>
    <dbReference type="NCBI Taxonomy" id="35572"/>
    <lineage>
        <taxon>Eukaryota</taxon>
        <taxon>Metazoa</taxon>
        <taxon>Ecdysozoa</taxon>
        <taxon>Arthropoda</taxon>
        <taxon>Hexapoda</taxon>
        <taxon>Insecta</taxon>
        <taxon>Pterygota</taxon>
        <taxon>Neoptera</taxon>
        <taxon>Endopterygota</taxon>
        <taxon>Diptera</taxon>
        <taxon>Nematocera</taxon>
        <taxon>Sciaroidea</taxon>
        <taxon>Sciaridae</taxon>
        <taxon>Pseudolycoriella</taxon>
    </lineage>
</organism>
<dbReference type="Gene3D" id="3.50.50.60">
    <property type="entry name" value="FAD/NAD(P)-binding domain"/>
    <property type="match status" value="2"/>
</dbReference>
<reference evidence="5" key="1">
    <citation type="submission" date="2022-07" db="EMBL/GenBank/DDBJ databases">
        <authorList>
            <person name="Trinca V."/>
            <person name="Uliana J.V.C."/>
            <person name="Torres T.T."/>
            <person name="Ward R.J."/>
            <person name="Monesi N."/>
        </authorList>
    </citation>
    <scope>NUCLEOTIDE SEQUENCE</scope>
    <source>
        <strain evidence="5">HSMRA1968</strain>
        <tissue evidence="5">Whole embryos</tissue>
    </source>
</reference>
<proteinExistence type="inferred from homology"/>
<keyword evidence="3" id="KW-0274">FAD</keyword>
<keyword evidence="2" id="KW-0285">Flavoprotein</keyword>
<dbReference type="PANTHER" id="PTHR42877">
    <property type="entry name" value="L-ORNITHINE N(5)-MONOOXYGENASE-RELATED"/>
    <property type="match status" value="1"/>
</dbReference>
<evidence type="ECO:0000256" key="3">
    <source>
        <dbReference type="ARBA" id="ARBA00022827"/>
    </source>
</evidence>
<evidence type="ECO:0000313" key="6">
    <source>
        <dbReference type="Proteomes" id="UP001151699"/>
    </source>
</evidence>
<dbReference type="InterPro" id="IPR036188">
    <property type="entry name" value="FAD/NAD-bd_sf"/>
</dbReference>
<evidence type="ECO:0000313" key="5">
    <source>
        <dbReference type="EMBL" id="KAJ6640762.1"/>
    </source>
</evidence>
<sequence length="353" mass="40717">MKFEHEVKRVSWNEELGQWILQYVNLSVPNMEEQTQIFDIIINAPGALRIPLIPDQFEAFKGPTIHTAEWNHEIELKNKKVAVIGSGASAVQVIPSIVDSVETLHCYQRKPPYILPRAQCSFPGSVKFIFRHFPVVMRLFRYIIFTVHELLYSAFRPGSLMYRLISRVSKAYRQNVLKNHKHLWDDLTPKYTIGCKRVILSEQYYPAMARPNVQLHTSPIDNIVDQTIYTKDGSKNEIDVLILATGFRVSDYFGPLEVIGKGGKNILKSWMDDRPRSYYGVSFCDTPNYFYLLGPNTVLGHNSVIFMIECQVNFILNAISEMMKRKAKVLNLKLSAEEEFMNQIDADMKTTVW</sequence>
<accession>A0A9Q0MZ71</accession>
<dbReference type="InterPro" id="IPR020946">
    <property type="entry name" value="Flavin_mOase-like"/>
</dbReference>
<dbReference type="EMBL" id="WJQU01000002">
    <property type="protein sequence ID" value="KAJ6640762.1"/>
    <property type="molecule type" value="Genomic_DNA"/>
</dbReference>
<dbReference type="GO" id="GO:0050661">
    <property type="term" value="F:NADP binding"/>
    <property type="evidence" value="ECO:0007669"/>
    <property type="project" value="InterPro"/>
</dbReference>
<keyword evidence="6" id="KW-1185">Reference proteome</keyword>
<gene>
    <name evidence="5" type="ORF">Bhyg_05694</name>
</gene>
<evidence type="ECO:0000256" key="1">
    <source>
        <dbReference type="ARBA" id="ARBA00010139"/>
    </source>
</evidence>
<dbReference type="InterPro" id="IPR051209">
    <property type="entry name" value="FAD-bind_Monooxygenase_sf"/>
</dbReference>
<dbReference type="GO" id="GO:0004499">
    <property type="term" value="F:N,N-dimethylaniline monooxygenase activity"/>
    <property type="evidence" value="ECO:0007669"/>
    <property type="project" value="InterPro"/>
</dbReference>
<comment type="caution">
    <text evidence="5">The sequence shown here is derived from an EMBL/GenBank/DDBJ whole genome shotgun (WGS) entry which is preliminary data.</text>
</comment>
<feature type="non-terminal residue" evidence="5">
    <location>
        <position position="1"/>
    </location>
</feature>
<name>A0A9Q0MZ71_9DIPT</name>
<dbReference type="Pfam" id="PF00743">
    <property type="entry name" value="FMO-like"/>
    <property type="match status" value="1"/>
</dbReference>
<dbReference type="PANTHER" id="PTHR42877:SF4">
    <property type="entry name" value="FAD_NAD(P)-BINDING DOMAIN-CONTAINING PROTEIN-RELATED"/>
    <property type="match status" value="1"/>
</dbReference>
<protein>
    <submittedName>
        <fullName evidence="5">Baeyer-Villiger monooxygenase</fullName>
    </submittedName>
</protein>
<dbReference type="GO" id="GO:0050660">
    <property type="term" value="F:flavin adenine dinucleotide binding"/>
    <property type="evidence" value="ECO:0007669"/>
    <property type="project" value="InterPro"/>
</dbReference>
<comment type="similarity">
    <text evidence="1">Belongs to the FAD-binding monooxygenase family.</text>
</comment>
<keyword evidence="4" id="KW-0560">Oxidoreductase</keyword>